<dbReference type="SUPFAM" id="SSF56204">
    <property type="entry name" value="Hect, E3 ligase catalytic domain"/>
    <property type="match status" value="1"/>
</dbReference>
<evidence type="ECO:0000259" key="5">
    <source>
        <dbReference type="PROSITE" id="PS50237"/>
    </source>
</evidence>
<dbReference type="Pfam" id="PF00632">
    <property type="entry name" value="HECT"/>
    <property type="match status" value="1"/>
</dbReference>
<dbReference type="PANTHER" id="PTHR45670">
    <property type="entry name" value="E3 UBIQUITIN-PROTEIN LIGASE TRIP12"/>
    <property type="match status" value="1"/>
</dbReference>
<dbReference type="Gene3D" id="3.30.2410.10">
    <property type="entry name" value="Hect, E3 ligase catalytic domain"/>
    <property type="match status" value="1"/>
</dbReference>
<dbReference type="GeneID" id="109592129"/>
<comment type="catalytic activity">
    <reaction evidence="4">
        <text>S-ubiquitinyl-[E2 ubiquitin-conjugating enzyme]-L-cysteine + [acceptor protein]-L-lysine = [E2 ubiquitin-conjugating enzyme]-L-cysteine + N(6)-ubiquitinyl-[acceptor protein]-L-lysine.</text>
        <dbReference type="EC" id="2.3.2.26"/>
    </reaction>
</comment>
<protein>
    <recommendedName>
        <fullName evidence="4">E3 ubiquitin-protein ligase</fullName>
        <ecNumber evidence="4">2.3.2.26</ecNumber>
    </recommendedName>
</protein>
<evidence type="ECO:0000313" key="7">
    <source>
        <dbReference type="Proteomes" id="UP000007879"/>
    </source>
</evidence>
<dbReference type="RefSeq" id="XP_019863227.1">
    <property type="nucleotide sequence ID" value="XM_020007668.1"/>
</dbReference>
<dbReference type="GO" id="GO:0000209">
    <property type="term" value="P:protein polyubiquitination"/>
    <property type="evidence" value="ECO:0007669"/>
    <property type="project" value="TreeGrafter"/>
</dbReference>
<evidence type="ECO:0000256" key="2">
    <source>
        <dbReference type="ARBA" id="ARBA00022786"/>
    </source>
</evidence>
<keyword evidence="2 3" id="KW-0833">Ubl conjugation pathway</keyword>
<comment type="function">
    <text evidence="4">E3 ubiquitin-protein ligase which accepts ubiquitin from an E2 ubiquitin-conjugating enzyme in the form of a thioester and then directly transfers the ubiquitin to targeted substrates.</text>
</comment>
<dbReference type="InterPro" id="IPR035983">
    <property type="entry name" value="Hect_E3_ubiquitin_ligase"/>
</dbReference>
<dbReference type="PANTHER" id="PTHR45670:SF13">
    <property type="entry name" value="E3 UBIQUITIN-PROTEIN LIGASE TRIP12"/>
    <property type="match status" value="1"/>
</dbReference>
<comment type="caution">
    <text evidence="3">Lacks conserved residue(s) required for the propagation of feature annotation.</text>
</comment>
<dbReference type="AlphaFoldDB" id="A0AAN0K236"/>
<proteinExistence type="inferred from homology"/>
<organism evidence="6 7">
    <name type="scientific">Amphimedon queenslandica</name>
    <name type="common">Sponge</name>
    <dbReference type="NCBI Taxonomy" id="400682"/>
    <lineage>
        <taxon>Eukaryota</taxon>
        <taxon>Metazoa</taxon>
        <taxon>Porifera</taxon>
        <taxon>Demospongiae</taxon>
        <taxon>Heteroscleromorpha</taxon>
        <taxon>Haplosclerida</taxon>
        <taxon>Niphatidae</taxon>
        <taxon>Amphimedon</taxon>
    </lineage>
</organism>
<evidence type="ECO:0000313" key="6">
    <source>
        <dbReference type="EnsemblMetazoa" id="XP_019863227.1"/>
    </source>
</evidence>
<reference evidence="7" key="1">
    <citation type="journal article" date="2010" name="Nature">
        <title>The Amphimedon queenslandica genome and the evolution of animal complexity.</title>
        <authorList>
            <person name="Srivastava M."/>
            <person name="Simakov O."/>
            <person name="Chapman J."/>
            <person name="Fahey B."/>
            <person name="Gauthier M.E."/>
            <person name="Mitros T."/>
            <person name="Richards G.S."/>
            <person name="Conaco C."/>
            <person name="Dacre M."/>
            <person name="Hellsten U."/>
            <person name="Larroux C."/>
            <person name="Putnam N.H."/>
            <person name="Stanke M."/>
            <person name="Adamska M."/>
            <person name="Darling A."/>
            <person name="Degnan S.M."/>
            <person name="Oakley T.H."/>
            <person name="Plachetzki D.C."/>
            <person name="Zhai Y."/>
            <person name="Adamski M."/>
            <person name="Calcino A."/>
            <person name="Cummins S.F."/>
            <person name="Goodstein D.M."/>
            <person name="Harris C."/>
            <person name="Jackson D.J."/>
            <person name="Leys S.P."/>
            <person name="Shu S."/>
            <person name="Woodcroft B.J."/>
            <person name="Vervoort M."/>
            <person name="Kosik K.S."/>
            <person name="Manning G."/>
            <person name="Degnan B.M."/>
            <person name="Rokhsar D.S."/>
        </authorList>
    </citation>
    <scope>NUCLEOTIDE SEQUENCE [LARGE SCALE GENOMIC DNA]</scope>
</reference>
<feature type="domain" description="HECT" evidence="5">
    <location>
        <begin position="1"/>
        <end position="67"/>
    </location>
</feature>
<dbReference type="EC" id="2.3.2.26" evidence="4"/>
<evidence type="ECO:0000256" key="4">
    <source>
        <dbReference type="RuleBase" id="RU369009"/>
    </source>
</evidence>
<comment type="pathway">
    <text evidence="4">Protein modification; protein ubiquitination.</text>
</comment>
<dbReference type="KEGG" id="aqu:109592129"/>
<dbReference type="GO" id="GO:0016607">
    <property type="term" value="C:nuclear speck"/>
    <property type="evidence" value="ECO:0007669"/>
    <property type="project" value="TreeGrafter"/>
</dbReference>
<dbReference type="InterPro" id="IPR000569">
    <property type="entry name" value="HECT_dom"/>
</dbReference>
<reference evidence="6" key="2">
    <citation type="submission" date="2024-06" db="UniProtKB">
        <authorList>
            <consortium name="EnsemblMetazoa"/>
        </authorList>
    </citation>
    <scope>IDENTIFICATION</scope>
</reference>
<dbReference type="EnsemblMetazoa" id="XM_020007668.1">
    <property type="protein sequence ID" value="XP_019863227.1"/>
    <property type="gene ID" value="LOC109592129"/>
</dbReference>
<keyword evidence="1 4" id="KW-0808">Transferase</keyword>
<comment type="similarity">
    <text evidence="4">Belongs to the UPL family. K-HECT subfamily.</text>
</comment>
<dbReference type="PROSITE" id="PS50237">
    <property type="entry name" value="HECT"/>
    <property type="match status" value="1"/>
</dbReference>
<evidence type="ECO:0000256" key="1">
    <source>
        <dbReference type="ARBA" id="ARBA00022679"/>
    </source>
</evidence>
<dbReference type="GO" id="GO:0043161">
    <property type="term" value="P:proteasome-mediated ubiquitin-dependent protein catabolic process"/>
    <property type="evidence" value="ECO:0007669"/>
    <property type="project" value="TreeGrafter"/>
</dbReference>
<name>A0AAN0K236_AMPQE</name>
<dbReference type="InterPro" id="IPR045322">
    <property type="entry name" value="HECTD1/TRIP12-like"/>
</dbReference>
<keyword evidence="7" id="KW-1185">Reference proteome</keyword>
<dbReference type="GO" id="GO:0061630">
    <property type="term" value="F:ubiquitin protein ligase activity"/>
    <property type="evidence" value="ECO:0007669"/>
    <property type="project" value="UniProtKB-UniRule"/>
</dbReference>
<accession>A0AAN0K236</accession>
<sequence>MDTFLCGANNQKWDIKELMEYCRPDHGYTHDSQAIQFLFRVLSSYSTTEQRQFIQFVTGSPRLPVGGQYTHTHHCMMICPYTCSISCIMC</sequence>
<dbReference type="Proteomes" id="UP000007879">
    <property type="component" value="Unassembled WGS sequence"/>
</dbReference>
<evidence type="ECO:0000256" key="3">
    <source>
        <dbReference type="PROSITE-ProRule" id="PRU00104"/>
    </source>
</evidence>